<dbReference type="AlphaFoldDB" id="A0A382HJT8"/>
<gene>
    <name evidence="1" type="ORF">METZ01_LOCUS240256</name>
</gene>
<reference evidence="1" key="1">
    <citation type="submission" date="2018-05" db="EMBL/GenBank/DDBJ databases">
        <authorList>
            <person name="Lanie J.A."/>
            <person name="Ng W.-L."/>
            <person name="Kazmierczak K.M."/>
            <person name="Andrzejewski T.M."/>
            <person name="Davidsen T.M."/>
            <person name="Wayne K.J."/>
            <person name="Tettelin H."/>
            <person name="Glass J.I."/>
            <person name="Rusch D."/>
            <person name="Podicherti R."/>
            <person name="Tsui H.-C.T."/>
            <person name="Winkler M.E."/>
        </authorList>
    </citation>
    <scope>NUCLEOTIDE SEQUENCE</scope>
</reference>
<accession>A0A382HJT8</accession>
<proteinExistence type="predicted"/>
<name>A0A382HJT8_9ZZZZ</name>
<sequence>MVLEYAETNKIEEAERWMVGVNYWLDPRSVIKVGYEDTDVVEGPDDTRFAVQFSYGF</sequence>
<evidence type="ECO:0000313" key="1">
    <source>
        <dbReference type="EMBL" id="SVB87402.1"/>
    </source>
</evidence>
<evidence type="ECO:0008006" key="2">
    <source>
        <dbReference type="Google" id="ProtNLM"/>
    </source>
</evidence>
<dbReference type="EMBL" id="UINC01061625">
    <property type="protein sequence ID" value="SVB87402.1"/>
    <property type="molecule type" value="Genomic_DNA"/>
</dbReference>
<organism evidence="1">
    <name type="scientific">marine metagenome</name>
    <dbReference type="NCBI Taxonomy" id="408172"/>
    <lineage>
        <taxon>unclassified sequences</taxon>
        <taxon>metagenomes</taxon>
        <taxon>ecological metagenomes</taxon>
    </lineage>
</organism>
<protein>
    <recommendedName>
        <fullName evidence="2">Porin domain-containing protein</fullName>
    </recommendedName>
</protein>